<accession>A0ABV8KM76</accession>
<reference evidence="2" key="1">
    <citation type="journal article" date="2019" name="Int. J. Syst. Evol. Microbiol.">
        <title>The Global Catalogue of Microorganisms (GCM) 10K type strain sequencing project: providing services to taxonomists for standard genome sequencing and annotation.</title>
        <authorList>
            <consortium name="The Broad Institute Genomics Platform"/>
            <consortium name="The Broad Institute Genome Sequencing Center for Infectious Disease"/>
            <person name="Wu L."/>
            <person name="Ma J."/>
        </authorList>
    </citation>
    <scope>NUCLEOTIDE SEQUENCE [LARGE SCALE GENOMIC DNA]</scope>
    <source>
        <strain evidence="2">2902at01</strain>
    </source>
</reference>
<proteinExistence type="predicted"/>
<name>A0ABV8KM76_9ACTN</name>
<dbReference type="EMBL" id="JBHSBN010000008">
    <property type="protein sequence ID" value="MFC4107215.1"/>
    <property type="molecule type" value="Genomic_DNA"/>
</dbReference>
<dbReference type="RefSeq" id="WP_377545852.1">
    <property type="nucleotide sequence ID" value="NZ_JBHSBN010000008.1"/>
</dbReference>
<keyword evidence="2" id="KW-1185">Reference proteome</keyword>
<comment type="caution">
    <text evidence="1">The sequence shown here is derived from an EMBL/GenBank/DDBJ whole genome shotgun (WGS) entry which is preliminary data.</text>
</comment>
<protein>
    <submittedName>
        <fullName evidence="1">Uncharacterized protein</fullName>
    </submittedName>
</protein>
<evidence type="ECO:0000313" key="1">
    <source>
        <dbReference type="EMBL" id="MFC4107215.1"/>
    </source>
</evidence>
<gene>
    <name evidence="1" type="ORF">ACFOX0_14935</name>
</gene>
<sequence>MALPVVRSRDEAHLYMDLHPCDRCGGVDITWDSALTDDEDAPARRYHGVCQSCRAPREFVFRLPERPALPGPDDVFFFGGPEPSQLLDAGEWSLVATMGIRDGSAPPSGSPERETERKQAFALGVAAFAEMLKFLPEGTDEVPDSAFWTPHGRAERERYPAQFTRERLEARLEGFRMEMKLRYE</sequence>
<organism evidence="1 2">
    <name type="scientific">Micromonospora zhanjiangensis</name>
    <dbReference type="NCBI Taxonomy" id="1522057"/>
    <lineage>
        <taxon>Bacteria</taxon>
        <taxon>Bacillati</taxon>
        <taxon>Actinomycetota</taxon>
        <taxon>Actinomycetes</taxon>
        <taxon>Micromonosporales</taxon>
        <taxon>Micromonosporaceae</taxon>
        <taxon>Micromonospora</taxon>
    </lineage>
</organism>
<evidence type="ECO:0000313" key="2">
    <source>
        <dbReference type="Proteomes" id="UP001595868"/>
    </source>
</evidence>
<dbReference type="Proteomes" id="UP001595868">
    <property type="component" value="Unassembled WGS sequence"/>
</dbReference>